<sequence length="413" mass="45395">MKDFLSPASEIEARAAGIQEGAFSGSASGGRSRGPRPGQVGGEGGNPPFCWEKAARGSRSRQCREAGRQPPNDAESPDLLRARIPSEGILSYVTSLSLAMDILWILTLTLLLPTCSASYKDPTWLQKEEDLVVQQYATLELAEVLLKCPAPGGVSTVEWRANHTAGPIWKASVREDGSLALRNVSLAQEAEYSCHDPTTGRALHRVYLNLGYPPEKPSIQCFATSYASPINCTWKLETETHLDTSFVTTYRHGMDGEEHECVRASSGADSCSIADVQLFSVVPYVLNVTAVNPLGTSTSLFPFLMNQIIKPDPPEDLKVSTIPRESRKLRLDWKPPSSWLFLEYFPLKYVIRYSRNGTNSSKMTRPSEQTSFVLTGIRPGATYHVQVATKDYLDNGEYSAWSPPASGTAWMPE</sequence>
<evidence type="ECO:0000313" key="10">
    <source>
        <dbReference type="RefSeq" id="XP_015285245.1"/>
    </source>
</evidence>
<gene>
    <name evidence="10" type="primary">EBI3</name>
</gene>
<evidence type="ECO:0000313" key="9">
    <source>
        <dbReference type="Proteomes" id="UP000694871"/>
    </source>
</evidence>
<dbReference type="SUPFAM" id="SSF49265">
    <property type="entry name" value="Fibronectin type III"/>
    <property type="match status" value="2"/>
</dbReference>
<feature type="domain" description="Fibronectin type-III" evidence="8">
    <location>
        <begin position="313"/>
        <end position="413"/>
    </location>
</feature>
<name>A0ABM1LH08_GEKJA</name>
<keyword evidence="5" id="KW-0393">Immunoglobulin domain</keyword>
<evidence type="ECO:0000256" key="4">
    <source>
        <dbReference type="ARBA" id="ARBA00023180"/>
    </source>
</evidence>
<dbReference type="Proteomes" id="UP000694871">
    <property type="component" value="Unplaced"/>
</dbReference>
<dbReference type="InterPro" id="IPR036116">
    <property type="entry name" value="FN3_sf"/>
</dbReference>
<evidence type="ECO:0000256" key="2">
    <source>
        <dbReference type="ARBA" id="ARBA00022729"/>
    </source>
</evidence>
<feature type="region of interest" description="Disordered" evidence="6">
    <location>
        <begin position="60"/>
        <end position="79"/>
    </location>
</feature>
<accession>A0ABM1LH08</accession>
<evidence type="ECO:0000256" key="5">
    <source>
        <dbReference type="ARBA" id="ARBA00023319"/>
    </source>
</evidence>
<dbReference type="InterPro" id="IPR003961">
    <property type="entry name" value="FN3_dom"/>
</dbReference>
<dbReference type="InterPro" id="IPR003530">
    <property type="entry name" value="Hematopoietin_rcpt_L_F3_CS"/>
</dbReference>
<evidence type="ECO:0000256" key="6">
    <source>
        <dbReference type="SAM" id="MobiDB-lite"/>
    </source>
</evidence>
<dbReference type="PANTHER" id="PTHR48483">
    <property type="entry name" value="INTERLEUKIN-27 SUBUNIT BETA"/>
    <property type="match status" value="1"/>
</dbReference>
<dbReference type="RefSeq" id="XP_015285245.1">
    <property type="nucleotide sequence ID" value="XM_015429759.1"/>
</dbReference>
<dbReference type="InterPro" id="IPR053073">
    <property type="entry name" value="IL11/IL27_subunit_beta"/>
</dbReference>
<keyword evidence="2" id="KW-0732">Signal</keyword>
<protein>
    <submittedName>
        <fullName evidence="10">Interleukin-27 subunit beta</fullName>
    </submittedName>
</protein>
<dbReference type="PANTHER" id="PTHR48483:SF2">
    <property type="entry name" value="INTERLEUKIN-27 SUBUNIT BETA"/>
    <property type="match status" value="1"/>
</dbReference>
<dbReference type="InterPro" id="IPR013783">
    <property type="entry name" value="Ig-like_fold"/>
</dbReference>
<dbReference type="CDD" id="cd00063">
    <property type="entry name" value="FN3"/>
    <property type="match status" value="1"/>
</dbReference>
<keyword evidence="9" id="KW-1185">Reference proteome</keyword>
<dbReference type="PROSITE" id="PS50835">
    <property type="entry name" value="IG_LIKE"/>
    <property type="match status" value="1"/>
</dbReference>
<dbReference type="PROSITE" id="PS50853">
    <property type="entry name" value="FN3"/>
    <property type="match status" value="1"/>
</dbReference>
<dbReference type="Pfam" id="PF24031">
    <property type="entry name" value="FN3_IL27B_N"/>
    <property type="match status" value="1"/>
</dbReference>
<organism evidence="9 10">
    <name type="scientific">Gekko japonicus</name>
    <name type="common">Schlegel's Japanese gecko</name>
    <dbReference type="NCBI Taxonomy" id="146911"/>
    <lineage>
        <taxon>Eukaryota</taxon>
        <taxon>Metazoa</taxon>
        <taxon>Chordata</taxon>
        <taxon>Craniata</taxon>
        <taxon>Vertebrata</taxon>
        <taxon>Euteleostomi</taxon>
        <taxon>Lepidosauria</taxon>
        <taxon>Squamata</taxon>
        <taxon>Bifurcata</taxon>
        <taxon>Gekkota</taxon>
        <taxon>Gekkonidae</taxon>
        <taxon>Gekkoninae</taxon>
        <taxon>Gekko</taxon>
    </lineage>
</organism>
<dbReference type="InterPro" id="IPR056621">
    <property type="entry name" value="FN3_IL27B_N"/>
</dbReference>
<dbReference type="PROSITE" id="PS01354">
    <property type="entry name" value="HEMATOPO_REC_L_F3"/>
    <property type="match status" value="1"/>
</dbReference>
<dbReference type="Pfam" id="PF00041">
    <property type="entry name" value="fn3"/>
    <property type="match status" value="1"/>
</dbReference>
<feature type="region of interest" description="Disordered" evidence="6">
    <location>
        <begin position="16"/>
        <end position="51"/>
    </location>
</feature>
<proteinExistence type="inferred from homology"/>
<dbReference type="SMART" id="SM00060">
    <property type="entry name" value="FN3"/>
    <property type="match status" value="1"/>
</dbReference>
<evidence type="ECO:0000256" key="1">
    <source>
        <dbReference type="ARBA" id="ARBA00010890"/>
    </source>
</evidence>
<dbReference type="Gene3D" id="2.60.40.10">
    <property type="entry name" value="Immunoglobulins"/>
    <property type="match status" value="2"/>
</dbReference>
<dbReference type="GeneID" id="107126226"/>
<comment type="similarity">
    <text evidence="1">Belongs to the type I cytokine receptor family. Type 3 subfamily.</text>
</comment>
<evidence type="ECO:0000259" key="7">
    <source>
        <dbReference type="PROSITE" id="PS50835"/>
    </source>
</evidence>
<reference evidence="10" key="1">
    <citation type="submission" date="2025-08" db="UniProtKB">
        <authorList>
            <consortium name="RefSeq"/>
        </authorList>
    </citation>
    <scope>IDENTIFICATION</scope>
</reference>
<evidence type="ECO:0000256" key="3">
    <source>
        <dbReference type="ARBA" id="ARBA00022737"/>
    </source>
</evidence>
<keyword evidence="4" id="KW-0325">Glycoprotein</keyword>
<feature type="domain" description="Ig-like" evidence="7">
    <location>
        <begin position="122"/>
        <end position="194"/>
    </location>
</feature>
<keyword evidence="3" id="KW-0677">Repeat</keyword>
<evidence type="ECO:0000259" key="8">
    <source>
        <dbReference type="PROSITE" id="PS50853"/>
    </source>
</evidence>
<dbReference type="InterPro" id="IPR007110">
    <property type="entry name" value="Ig-like_dom"/>
</dbReference>